<evidence type="ECO:0000256" key="1">
    <source>
        <dbReference type="SAM" id="SignalP"/>
    </source>
</evidence>
<dbReference type="InParanoid" id="A0A0C2SB57"/>
<keyword evidence="1" id="KW-0732">Signal</keyword>
<dbReference type="HOGENOM" id="CLU_045143_0_0_1"/>
<dbReference type="STRING" id="946122.A0A0C2SB57"/>
<dbReference type="GO" id="GO:0098703">
    <property type="term" value="P:calcium ion import across plasma membrane"/>
    <property type="evidence" value="ECO:0007669"/>
    <property type="project" value="InterPro"/>
</dbReference>
<evidence type="ECO:0000313" key="3">
    <source>
        <dbReference type="Proteomes" id="UP000054549"/>
    </source>
</evidence>
<dbReference type="PANTHER" id="PTHR39142">
    <property type="entry name" value="MID1P"/>
    <property type="match status" value="1"/>
</dbReference>
<proteinExistence type="predicted"/>
<dbReference type="OrthoDB" id="5405745at2759"/>
<dbReference type="FunCoup" id="A0A0C2SB57">
    <property type="interactions" value="79"/>
</dbReference>
<gene>
    <name evidence="2" type="ORF">M378DRAFT_84244</name>
</gene>
<protein>
    <submittedName>
        <fullName evidence="2">Uncharacterized protein</fullName>
    </submittedName>
</protein>
<dbReference type="EMBL" id="KN818305">
    <property type="protein sequence ID" value="KIL60035.1"/>
    <property type="molecule type" value="Genomic_DNA"/>
</dbReference>
<organism evidence="2 3">
    <name type="scientific">Amanita muscaria (strain Koide BX008)</name>
    <dbReference type="NCBI Taxonomy" id="946122"/>
    <lineage>
        <taxon>Eukaryota</taxon>
        <taxon>Fungi</taxon>
        <taxon>Dikarya</taxon>
        <taxon>Basidiomycota</taxon>
        <taxon>Agaricomycotina</taxon>
        <taxon>Agaricomycetes</taxon>
        <taxon>Agaricomycetidae</taxon>
        <taxon>Agaricales</taxon>
        <taxon>Pluteineae</taxon>
        <taxon>Amanitaceae</taxon>
        <taxon>Amanita</taxon>
    </lineage>
</organism>
<keyword evidence="3" id="KW-1185">Reference proteome</keyword>
<reference evidence="2 3" key="1">
    <citation type="submission" date="2014-04" db="EMBL/GenBank/DDBJ databases">
        <title>Evolutionary Origins and Diversification of the Mycorrhizal Mutualists.</title>
        <authorList>
            <consortium name="DOE Joint Genome Institute"/>
            <consortium name="Mycorrhizal Genomics Consortium"/>
            <person name="Kohler A."/>
            <person name="Kuo A."/>
            <person name="Nagy L.G."/>
            <person name="Floudas D."/>
            <person name="Copeland A."/>
            <person name="Barry K.W."/>
            <person name="Cichocki N."/>
            <person name="Veneault-Fourrey C."/>
            <person name="LaButti K."/>
            <person name="Lindquist E.A."/>
            <person name="Lipzen A."/>
            <person name="Lundell T."/>
            <person name="Morin E."/>
            <person name="Murat C."/>
            <person name="Riley R."/>
            <person name="Ohm R."/>
            <person name="Sun H."/>
            <person name="Tunlid A."/>
            <person name="Henrissat B."/>
            <person name="Grigoriev I.V."/>
            <person name="Hibbett D.S."/>
            <person name="Martin F."/>
        </authorList>
    </citation>
    <scope>NUCLEOTIDE SEQUENCE [LARGE SCALE GENOMIC DNA]</scope>
    <source>
        <strain evidence="2 3">Koide BX008</strain>
    </source>
</reference>
<evidence type="ECO:0000313" key="2">
    <source>
        <dbReference type="EMBL" id="KIL60035.1"/>
    </source>
</evidence>
<dbReference type="PANTHER" id="PTHR39142:SF1">
    <property type="entry name" value="AEL197CP"/>
    <property type="match status" value="1"/>
</dbReference>
<name>A0A0C2SB57_AMAMK</name>
<dbReference type="InterPro" id="IPR024338">
    <property type="entry name" value="MID1/Yam8"/>
</dbReference>
<dbReference type="Pfam" id="PF12929">
    <property type="entry name" value="Mid1"/>
    <property type="match status" value="1"/>
</dbReference>
<accession>A0A0C2SB57</accession>
<sequence>MLPTSLLCLLHAAIVFAQATRQQLPLNKPLSFSQSDSPPILIIPNGGNLTVSIAICSEDPGGSGQRFFLTNASSDSPNVPGPGGNGVYEIILNQGLGIFNGPFPNGGVLAVNGQGSFEVGASDSGPIHAILPTFPLLGDTTSTQALLFSAPFAAIEAAPEPTFPSYTLPQANLSIPQYTSTHNFSLILAPTTPQSGQHKLTDMSQTGCALNAQQSSNASTAINQTLWSRDADGWRNQWLIDGLTPSTNYTAYVVQDNTKVSGPIYFATKSSAFPCPLVHSLPYCPSVAYSVPIPASFLPSGQTAFDSDSLPSGISNPLLASLTNFTTMLSTFPCGRDMYSPLVTCQDCQIAYRRWLCAVSFVRCGEPSPQRLDSFTTTPVASTATGMGVRPTAAGQEAPSALLPVSAPTASGSPNTRNQNIPALNTDYLMLLPCLETCTAVDRACPPFLQFRCPLPKFNAGASYGVGYIDGFGGDKGGGVTGVAQDRWGNVWCNDV</sequence>
<feature type="signal peptide" evidence="1">
    <location>
        <begin position="1"/>
        <end position="17"/>
    </location>
</feature>
<dbReference type="AlphaFoldDB" id="A0A0C2SB57"/>
<dbReference type="GO" id="GO:0005262">
    <property type="term" value="F:calcium channel activity"/>
    <property type="evidence" value="ECO:0007669"/>
    <property type="project" value="InterPro"/>
</dbReference>
<dbReference type="Proteomes" id="UP000054549">
    <property type="component" value="Unassembled WGS sequence"/>
</dbReference>
<feature type="chain" id="PRO_5002155297" evidence="1">
    <location>
        <begin position="18"/>
        <end position="496"/>
    </location>
</feature>